<keyword evidence="2" id="KW-1185">Reference proteome</keyword>
<evidence type="ECO:0000313" key="2">
    <source>
        <dbReference type="Proteomes" id="UP000033423"/>
    </source>
</evidence>
<proteinExistence type="predicted"/>
<accession>A0A0F3GP27</accession>
<evidence type="ECO:0000313" key="1">
    <source>
        <dbReference type="EMBL" id="KJU83567.1"/>
    </source>
</evidence>
<dbReference type="AlphaFoldDB" id="A0A0F3GP27"/>
<reference evidence="1 2" key="1">
    <citation type="submission" date="2015-02" db="EMBL/GenBank/DDBJ databases">
        <title>Single-cell genomics of uncultivated deep-branching MTB reveals a conserved set of magnetosome genes.</title>
        <authorList>
            <person name="Kolinko S."/>
            <person name="Richter M."/>
            <person name="Glockner F.O."/>
            <person name="Brachmann A."/>
            <person name="Schuler D."/>
        </authorList>
    </citation>
    <scope>NUCLEOTIDE SEQUENCE [LARGE SCALE GENOMIC DNA]</scope>
    <source>
        <strain evidence="1">TM-1</strain>
    </source>
</reference>
<protein>
    <submittedName>
        <fullName evidence="1">Uncharacterized protein</fullName>
    </submittedName>
</protein>
<gene>
    <name evidence="1" type="ORF">MBAV_004236</name>
</gene>
<comment type="caution">
    <text evidence="1">The sequence shown here is derived from an EMBL/GenBank/DDBJ whole genome shotgun (WGS) entry which is preliminary data.</text>
</comment>
<dbReference type="EMBL" id="LACI01001836">
    <property type="protein sequence ID" value="KJU83567.1"/>
    <property type="molecule type" value="Genomic_DNA"/>
</dbReference>
<organism evidence="1 2">
    <name type="scientific">Candidatus Magnetobacterium bavaricum</name>
    <dbReference type="NCBI Taxonomy" id="29290"/>
    <lineage>
        <taxon>Bacteria</taxon>
        <taxon>Pseudomonadati</taxon>
        <taxon>Nitrospirota</taxon>
        <taxon>Thermodesulfovibrionia</taxon>
        <taxon>Thermodesulfovibrionales</taxon>
        <taxon>Candidatus Magnetobacteriaceae</taxon>
        <taxon>Candidatus Magnetobacterium</taxon>
    </lineage>
</organism>
<sequence length="97" mass="11174">MLSKCLNIIIRTADIQDQCLQSFQSNEDNEQSSKQYQPGSFGCHELLDRTAFIANIIEDYLLNHPSCTKNKDWYSLAERAAAALHELYQRIGEEHLE</sequence>
<name>A0A0F3GP27_9BACT</name>
<dbReference type="Proteomes" id="UP000033423">
    <property type="component" value="Unassembled WGS sequence"/>
</dbReference>